<dbReference type="AlphaFoldDB" id="A0A0F9MF03"/>
<protein>
    <submittedName>
        <fullName evidence="1">Uncharacterized protein</fullName>
    </submittedName>
</protein>
<comment type="caution">
    <text evidence="1">The sequence shown here is derived from an EMBL/GenBank/DDBJ whole genome shotgun (WGS) entry which is preliminary data.</text>
</comment>
<name>A0A0F9MF03_9ZZZZ</name>
<evidence type="ECO:0000313" key="1">
    <source>
        <dbReference type="EMBL" id="KKN04459.1"/>
    </source>
</evidence>
<accession>A0A0F9MF03</accession>
<proteinExistence type="predicted"/>
<sequence>MDLTKINFTANNAVYHVSKGLIFNRKIAFQVKFLRKDDNDRSIKVQNEERLKERIFEKIKLNFNMRLNARAKPSNYQFKDEFIKRMTITPDKKDVFKIRYFHISAGLDNEFDVSEYGGGYEVFPLTFVCKNKKCGDVQYRSRKNIRNFDPNKCLRKGCKGSYEQLSIAMFCEICGDVRSFYFSKGDKTVRLFRHVKDSLKTWKIQAEGEELLDFYRLTCSHKDPYDFGPHRQRLVISKAPKTKYKQLTITEGSIFIPRVETNIDIPTTPGIKDMVDLEYLLLAISLNKFQFLKSLDIEVSLEKLQSYFKYYDDDYNKEVAFKSEPSFIGKSEEKKEEMWKQRYLIDKIEPIKDKVKTDFGNIKIDSLRDINDFSAIMGVVGLDKLKSTSFTDFINKLTDPVRKSILESDYKHIKNNYHIAEIIHIPSVTLVNTCYGLVHGIDRFYEKGFIPHFEPIWINKSEPDKGFQAYSYTYKTEGIMITLNKLEICKWLFNCGLLDVIPEPSEIDDFFIRLEGDTDKAVKILLHTLSHLLMRNSSVYTGLSLQSYGEKIFSKSASIFIYSTSSINIGGLQFIFEHEIINWFENIRFDIKECTLDPRCLDERGACFSCMYIPEFVCYNFNQLLDRDVFLGKHRFKKGFW</sequence>
<dbReference type="EMBL" id="LAZR01004918">
    <property type="protein sequence ID" value="KKN04459.1"/>
    <property type="molecule type" value="Genomic_DNA"/>
</dbReference>
<gene>
    <name evidence="1" type="ORF">LCGC14_1097240</name>
</gene>
<organism evidence="1">
    <name type="scientific">marine sediment metagenome</name>
    <dbReference type="NCBI Taxonomy" id="412755"/>
    <lineage>
        <taxon>unclassified sequences</taxon>
        <taxon>metagenomes</taxon>
        <taxon>ecological metagenomes</taxon>
    </lineage>
</organism>
<reference evidence="1" key="1">
    <citation type="journal article" date="2015" name="Nature">
        <title>Complex archaea that bridge the gap between prokaryotes and eukaryotes.</title>
        <authorList>
            <person name="Spang A."/>
            <person name="Saw J.H."/>
            <person name="Jorgensen S.L."/>
            <person name="Zaremba-Niedzwiedzka K."/>
            <person name="Martijn J."/>
            <person name="Lind A.E."/>
            <person name="van Eijk R."/>
            <person name="Schleper C."/>
            <person name="Guy L."/>
            <person name="Ettema T.J."/>
        </authorList>
    </citation>
    <scope>NUCLEOTIDE SEQUENCE</scope>
</reference>